<dbReference type="PROSITE" id="PS51257">
    <property type="entry name" value="PROKAR_LIPOPROTEIN"/>
    <property type="match status" value="1"/>
</dbReference>
<gene>
    <name evidence="1" type="ORF">M0L44_10980</name>
</gene>
<keyword evidence="1" id="KW-0378">Hydrolase</keyword>
<dbReference type="Proteomes" id="UP001204851">
    <property type="component" value="Unassembled WGS sequence"/>
</dbReference>
<accession>A0ABT1BM00</accession>
<keyword evidence="2" id="KW-1185">Reference proteome</keyword>
<dbReference type="GO" id="GO:0004177">
    <property type="term" value="F:aminopeptidase activity"/>
    <property type="evidence" value="ECO:0007669"/>
    <property type="project" value="UniProtKB-KW"/>
</dbReference>
<protein>
    <submittedName>
        <fullName evidence="1">Aminopeptidase</fullName>
    </submittedName>
</protein>
<reference evidence="1 2" key="1">
    <citation type="submission" date="2022-06" db="EMBL/GenBank/DDBJ databases">
        <title>Ideonella sp. NS12-5 Genome sequencing and assembly.</title>
        <authorList>
            <person name="Jung Y."/>
        </authorList>
    </citation>
    <scope>NUCLEOTIDE SEQUENCE [LARGE SCALE GENOMIC DNA]</scope>
    <source>
        <strain evidence="1 2">NS12-5</strain>
    </source>
</reference>
<organism evidence="1 2">
    <name type="scientific">Ideonella oryzae</name>
    <dbReference type="NCBI Taxonomy" id="2937441"/>
    <lineage>
        <taxon>Bacteria</taxon>
        <taxon>Pseudomonadati</taxon>
        <taxon>Pseudomonadota</taxon>
        <taxon>Betaproteobacteria</taxon>
        <taxon>Burkholderiales</taxon>
        <taxon>Sphaerotilaceae</taxon>
        <taxon>Ideonella</taxon>
    </lineage>
</organism>
<dbReference type="RefSeq" id="WP_252769756.1">
    <property type="nucleotide sequence ID" value="NZ_JAMXMC010000006.1"/>
</dbReference>
<evidence type="ECO:0000313" key="1">
    <source>
        <dbReference type="EMBL" id="MCO5977235.1"/>
    </source>
</evidence>
<keyword evidence="1" id="KW-0031">Aminopeptidase</keyword>
<sequence>MTWRRLARWAAWVGGSGLGVLLLSLGTLCLTSGCSSVGYLWQSAGGHLSLLHSARPVNDWVQDPQTDAALRERLQLSQRMRDFAIQELDLPDNGSYRRYADLHRGAAVWNVVAAPELSLTLQTWCFPVVGCVGYRGYFDEAAAQTAGDALRAEGLEVSVYPVPAYSTLGMSNWLGGDPLLNTFIRWPEGELARLIFHELSHQVVYAAGDTAFNESFATAVEQIGARRWLSRFGDEAARREYAALEQRRQDFRALTGRTRAALQALYASPLGDEAKRQRKAALFAQMRADYAALRDGPWQGFAGYDRFFAQANNASLGVLGAYLQWVPAFQALFLQEGENFPRFYAAVQRLADQARPERERALQALMPTVATNSKEP</sequence>
<dbReference type="InterPro" id="IPR014553">
    <property type="entry name" value="Aminopept"/>
</dbReference>
<dbReference type="EMBL" id="JAMXMC010000006">
    <property type="protein sequence ID" value="MCO5977235.1"/>
    <property type="molecule type" value="Genomic_DNA"/>
</dbReference>
<dbReference type="Pfam" id="PF10023">
    <property type="entry name" value="Aminopep"/>
    <property type="match status" value="1"/>
</dbReference>
<keyword evidence="1" id="KW-0645">Protease</keyword>
<dbReference type="PIRSF" id="PIRSF029285">
    <property type="entry name" value="Aminopept"/>
    <property type="match status" value="1"/>
</dbReference>
<proteinExistence type="predicted"/>
<comment type="caution">
    <text evidence="1">The sequence shown here is derived from an EMBL/GenBank/DDBJ whole genome shotgun (WGS) entry which is preliminary data.</text>
</comment>
<evidence type="ECO:0000313" key="2">
    <source>
        <dbReference type="Proteomes" id="UP001204851"/>
    </source>
</evidence>
<name>A0ABT1BM00_9BURK</name>